<dbReference type="Gene3D" id="3.30.420.280">
    <property type="match status" value="1"/>
</dbReference>
<dbReference type="EMBL" id="BOML01000075">
    <property type="protein sequence ID" value="GIE07299.1"/>
    <property type="molecule type" value="Genomic_DNA"/>
</dbReference>
<dbReference type="InterPro" id="IPR027417">
    <property type="entry name" value="P-loop_NTPase"/>
</dbReference>
<evidence type="ECO:0000313" key="1">
    <source>
        <dbReference type="EMBL" id="GIE07299.1"/>
    </source>
</evidence>
<dbReference type="Gene3D" id="3.40.50.300">
    <property type="entry name" value="P-loop containing nucleotide triphosphate hydrolases"/>
    <property type="match status" value="1"/>
</dbReference>
<reference evidence="1 2" key="1">
    <citation type="submission" date="2021-01" db="EMBL/GenBank/DDBJ databases">
        <title>Whole genome shotgun sequence of Actinoplanes durhamensis NBRC 14914.</title>
        <authorList>
            <person name="Komaki H."/>
            <person name="Tamura T."/>
        </authorList>
    </citation>
    <scope>NUCLEOTIDE SEQUENCE [LARGE SCALE GENOMIC DNA]</scope>
    <source>
        <strain evidence="1 2">NBRC 14914</strain>
    </source>
</reference>
<dbReference type="RefSeq" id="WP_203735139.1">
    <property type="nucleotide sequence ID" value="NZ_BAAATX010000034.1"/>
</dbReference>
<evidence type="ECO:0000313" key="2">
    <source>
        <dbReference type="Proteomes" id="UP000637628"/>
    </source>
</evidence>
<accession>A0ABQ3ZBT7</accession>
<keyword evidence="2" id="KW-1185">Reference proteome</keyword>
<sequence>MTTTTMPAALQEGIWARLGWQPHSLQREVLESQARYQVVSAGRRAGKTQMGAYRVLPEWFRALRDRDILKARGHRREFWIVGPEYSDAEKEFRVTWDALKRLGVAFETGSANTPQSGTMRIVSLDGRFVVEAKSAKYPETLVGEGLSGVVLAEAAKLKRSVWDRFVRPTLADFGGWAVFTSTPEGRNWFYDLWAAGQDPTRPEWASWRAPAWVNPHVYRSPTDPTALATLAELRDAGQLPYPRHLTDKVNPEVLEMFLSMSAEAFDQEIAAQFNTYVGRVFKGFNEEVHVTNQDFIPGWYTYAAADFGFTNPFVWLVLQVDPHRERVHIVREYYETGRTTEEAAVEIEARGLTPPGLLGFFPDPAEPDRAAELVQRLRLRRFSPGSLTIADRIEWIRRKLGAQFPLEHARTSPGLTINRRCLNTIREFNAYRYPDTATSAADRGRAPSENPKKVDDHTIEALGRFFSGFYGRPNTRGGGRQSHVHMRR</sequence>
<dbReference type="Pfam" id="PF03237">
    <property type="entry name" value="Terminase_6N"/>
    <property type="match status" value="1"/>
</dbReference>
<protein>
    <recommendedName>
        <fullName evidence="3">Terminase</fullName>
    </recommendedName>
</protein>
<proteinExistence type="predicted"/>
<name>A0ABQ3ZBT7_9ACTN</name>
<dbReference type="Proteomes" id="UP000637628">
    <property type="component" value="Unassembled WGS sequence"/>
</dbReference>
<organism evidence="1 2">
    <name type="scientific">Paractinoplanes durhamensis</name>
    <dbReference type="NCBI Taxonomy" id="113563"/>
    <lineage>
        <taxon>Bacteria</taxon>
        <taxon>Bacillati</taxon>
        <taxon>Actinomycetota</taxon>
        <taxon>Actinomycetes</taxon>
        <taxon>Micromonosporales</taxon>
        <taxon>Micromonosporaceae</taxon>
        <taxon>Paractinoplanes</taxon>
    </lineage>
</organism>
<evidence type="ECO:0008006" key="3">
    <source>
        <dbReference type="Google" id="ProtNLM"/>
    </source>
</evidence>
<gene>
    <name evidence="1" type="ORF">Adu01nite_86490</name>
</gene>
<comment type="caution">
    <text evidence="1">The sequence shown here is derived from an EMBL/GenBank/DDBJ whole genome shotgun (WGS) entry which is preliminary data.</text>
</comment>